<proteinExistence type="inferred from homology"/>
<gene>
    <name evidence="12" type="ORF">FK004_00635</name>
</gene>
<dbReference type="Proteomes" id="UP000244677">
    <property type="component" value="Chromosome"/>
</dbReference>
<evidence type="ECO:0000313" key="13">
    <source>
        <dbReference type="Proteomes" id="UP000244677"/>
    </source>
</evidence>
<evidence type="ECO:0000256" key="9">
    <source>
        <dbReference type="ARBA" id="ARBA00023136"/>
    </source>
</evidence>
<dbReference type="GO" id="GO:0065002">
    <property type="term" value="P:intracellular protein transmembrane transport"/>
    <property type="evidence" value="ECO:0007669"/>
    <property type="project" value="TreeGrafter"/>
</dbReference>
<evidence type="ECO:0000256" key="8">
    <source>
        <dbReference type="ARBA" id="ARBA00023010"/>
    </source>
</evidence>
<name>A0A2S1LJG9_9FLAO</name>
<dbReference type="GO" id="GO:0005886">
    <property type="term" value="C:plasma membrane"/>
    <property type="evidence" value="ECO:0007669"/>
    <property type="project" value="UniProtKB-SubCell"/>
</dbReference>
<keyword evidence="6 10" id="KW-0653">Protein transport</keyword>
<dbReference type="AlphaFoldDB" id="A0A2S1LJG9"/>
<dbReference type="GO" id="GO:0043952">
    <property type="term" value="P:protein transport by the Sec complex"/>
    <property type="evidence" value="ECO:0007669"/>
    <property type="project" value="TreeGrafter"/>
</dbReference>
<evidence type="ECO:0000256" key="3">
    <source>
        <dbReference type="ARBA" id="ARBA00022448"/>
    </source>
</evidence>
<evidence type="ECO:0000256" key="6">
    <source>
        <dbReference type="ARBA" id="ARBA00022927"/>
    </source>
</evidence>
<feature type="transmembrane region" description="Helical" evidence="10">
    <location>
        <begin position="56"/>
        <end position="74"/>
    </location>
</feature>
<keyword evidence="4 10" id="KW-1003">Cell membrane</keyword>
<keyword evidence="8 10" id="KW-0811">Translocation</keyword>
<evidence type="ECO:0000256" key="4">
    <source>
        <dbReference type="ARBA" id="ARBA00022475"/>
    </source>
</evidence>
<reference evidence="12 13" key="1">
    <citation type="submission" date="2017-04" db="EMBL/GenBank/DDBJ databases">
        <title>Complete genome sequence of Flavobacterium kingsejong AJ004.</title>
        <authorList>
            <person name="Lee P.C."/>
        </authorList>
    </citation>
    <scope>NUCLEOTIDE SEQUENCE [LARGE SCALE GENOMIC DNA]</scope>
    <source>
        <strain evidence="12 13">AJ004</strain>
    </source>
</reference>
<feature type="region of interest" description="Disordered" evidence="11">
    <location>
        <begin position="95"/>
        <end position="123"/>
    </location>
</feature>
<evidence type="ECO:0000256" key="5">
    <source>
        <dbReference type="ARBA" id="ARBA00022692"/>
    </source>
</evidence>
<dbReference type="NCBIfam" id="TIGR00810">
    <property type="entry name" value="secG"/>
    <property type="match status" value="1"/>
</dbReference>
<keyword evidence="13" id="KW-1185">Reference proteome</keyword>
<evidence type="ECO:0000256" key="1">
    <source>
        <dbReference type="ARBA" id="ARBA00004651"/>
    </source>
</evidence>
<dbReference type="RefSeq" id="WP_108735503.1">
    <property type="nucleotide sequence ID" value="NZ_CP020919.1"/>
</dbReference>
<comment type="function">
    <text evidence="10">Involved in protein export. Participates in an early event of protein translocation.</text>
</comment>
<dbReference type="GO" id="GO:0009306">
    <property type="term" value="P:protein secretion"/>
    <property type="evidence" value="ECO:0007669"/>
    <property type="project" value="UniProtKB-UniRule"/>
</dbReference>
<dbReference type="InterPro" id="IPR004692">
    <property type="entry name" value="SecG"/>
</dbReference>
<keyword evidence="5 10" id="KW-0812">Transmembrane</keyword>
<dbReference type="PANTHER" id="PTHR34182">
    <property type="entry name" value="PROTEIN-EXPORT MEMBRANE PROTEIN SECG"/>
    <property type="match status" value="1"/>
</dbReference>
<evidence type="ECO:0000313" key="12">
    <source>
        <dbReference type="EMBL" id="AWG23831.1"/>
    </source>
</evidence>
<evidence type="ECO:0000256" key="2">
    <source>
        <dbReference type="ARBA" id="ARBA00008445"/>
    </source>
</evidence>
<comment type="subcellular location">
    <subcellularLocation>
        <location evidence="1 10">Cell membrane</location>
        <topology evidence="1 10">Multi-pass membrane protein</topology>
    </subcellularLocation>
</comment>
<protein>
    <recommendedName>
        <fullName evidence="10">Protein-export membrane protein SecG</fullName>
    </recommendedName>
</protein>
<evidence type="ECO:0000256" key="10">
    <source>
        <dbReference type="RuleBase" id="RU365087"/>
    </source>
</evidence>
<dbReference type="GO" id="GO:0015450">
    <property type="term" value="F:protein-transporting ATPase activity"/>
    <property type="evidence" value="ECO:0007669"/>
    <property type="project" value="UniProtKB-UniRule"/>
</dbReference>
<keyword evidence="3 10" id="KW-0813">Transport</keyword>
<dbReference type="PANTHER" id="PTHR34182:SF1">
    <property type="entry name" value="PROTEIN-EXPORT MEMBRANE PROTEIN SECG"/>
    <property type="match status" value="1"/>
</dbReference>
<keyword evidence="7 10" id="KW-1133">Transmembrane helix</keyword>
<dbReference type="KEGG" id="fki:FK004_00635"/>
<comment type="similarity">
    <text evidence="2 10">Belongs to the SecG family.</text>
</comment>
<evidence type="ECO:0000256" key="7">
    <source>
        <dbReference type="ARBA" id="ARBA00022989"/>
    </source>
</evidence>
<organism evidence="12 13">
    <name type="scientific">Flavobacterium kingsejongi</name>
    <dbReference type="NCBI Taxonomy" id="1678728"/>
    <lineage>
        <taxon>Bacteria</taxon>
        <taxon>Pseudomonadati</taxon>
        <taxon>Bacteroidota</taxon>
        <taxon>Flavobacteriia</taxon>
        <taxon>Flavobacteriales</taxon>
        <taxon>Flavobacteriaceae</taxon>
        <taxon>Flavobacterium</taxon>
    </lineage>
</organism>
<dbReference type="EMBL" id="CP020919">
    <property type="protein sequence ID" value="AWG23831.1"/>
    <property type="molecule type" value="Genomic_DNA"/>
</dbReference>
<feature type="transmembrane region" description="Helical" evidence="10">
    <location>
        <begin position="6"/>
        <end position="24"/>
    </location>
</feature>
<evidence type="ECO:0000256" key="11">
    <source>
        <dbReference type="SAM" id="MobiDB-lite"/>
    </source>
</evidence>
<dbReference type="Pfam" id="PF03840">
    <property type="entry name" value="SecG"/>
    <property type="match status" value="1"/>
</dbReference>
<keyword evidence="9 10" id="KW-0472">Membrane</keyword>
<sequence length="123" mass="12460">MASFTIFLVLMTIVCFLLIVVIMVQNPKGGGLSSSFGSSQMMGGVQKTTDFLDKSTWALGTLLIVLILVSSLSFTNGGANGSKIIDETSIPTAPASTIPAAPASTAPAATPTTTPAPAETPAN</sequence>
<accession>A0A2S1LJG9</accession>